<evidence type="ECO:0000256" key="1">
    <source>
        <dbReference type="SAM" id="MobiDB-lite"/>
    </source>
</evidence>
<evidence type="ECO:0000313" key="3">
    <source>
        <dbReference type="EMBL" id="KAK7207912.1"/>
    </source>
</evidence>
<sequence length="461" mass="51430">MVEDIKKKKKSKKSKENQFSYPNLVTPKLEDCLETEKARGPLWSSLSDKMSKLLSDAKAQNQDSHFRLHITPPKTFRKAVAIGVHGYFPHKMVRSVIGQPTGTSSKFANEAADAIERWATAHGMTDFSVTKIALEHEGIVSDRIENLYRILSKHMRVIQEADYIMIAAHSQGTPVAIQLLAKLIEEGHVDNKTIGILAMAGISLGPFFGLDQKLLMRAYGSIENDSLKELFAFQNPNCLQGRRYMSGLRTVIQHGVKITFVGSVNDQLVPLYSSLCAHVTHPYIYRSIFVDGKIHAPTFIISFIELLVKLRNFGYTDHGILRDISDAMAGTLTGGGHSVIYNEHAVYDLAIRQSLETSELPDIAVAIDEDFEIPTPMNYNPYNLPWSVRGLFEQQFVREQLLDDMNKALEKFDEWDPDTKPLKDVKYRLSAIKSAVLGNGKPGSGMPMPRELANGVVQGAA</sequence>
<dbReference type="RefSeq" id="XP_064770945.1">
    <property type="nucleotide sequence ID" value="XM_064910346.1"/>
</dbReference>
<evidence type="ECO:0000259" key="2">
    <source>
        <dbReference type="Pfam" id="PF26147"/>
    </source>
</evidence>
<proteinExistence type="predicted"/>
<accession>A0ABR1FDU0</accession>
<dbReference type="Proteomes" id="UP001498771">
    <property type="component" value="Unassembled WGS sequence"/>
</dbReference>
<dbReference type="PANTHER" id="PTHR47349">
    <property type="entry name" value="CHROMOSOME 8, WHOLE GENOME SHOTGUN SEQUENCE"/>
    <property type="match status" value="1"/>
</dbReference>
<organism evidence="3 4">
    <name type="scientific">Myxozyma melibiosi</name>
    <dbReference type="NCBI Taxonomy" id="54550"/>
    <lineage>
        <taxon>Eukaryota</taxon>
        <taxon>Fungi</taxon>
        <taxon>Dikarya</taxon>
        <taxon>Ascomycota</taxon>
        <taxon>Saccharomycotina</taxon>
        <taxon>Lipomycetes</taxon>
        <taxon>Lipomycetales</taxon>
        <taxon>Lipomycetaceae</taxon>
        <taxon>Myxozyma</taxon>
    </lineage>
</organism>
<gene>
    <name evidence="3" type="ORF">BZA70DRAFT_235621</name>
</gene>
<keyword evidence="4" id="KW-1185">Reference proteome</keyword>
<comment type="caution">
    <text evidence="3">The sequence shown here is derived from an EMBL/GenBank/DDBJ whole genome shotgun (WGS) entry which is preliminary data.</text>
</comment>
<protein>
    <recommendedName>
        <fullName evidence="2">YMC020W-like alpha/beta hydrolase domain-containing protein</fullName>
    </recommendedName>
</protein>
<feature type="region of interest" description="Disordered" evidence="1">
    <location>
        <begin position="440"/>
        <end position="461"/>
    </location>
</feature>
<name>A0ABR1FDU0_9ASCO</name>
<dbReference type="InterPro" id="IPR058934">
    <property type="entry name" value="YMC020W-like"/>
</dbReference>
<dbReference type="EMBL" id="JBBJBU010000001">
    <property type="protein sequence ID" value="KAK7207912.1"/>
    <property type="molecule type" value="Genomic_DNA"/>
</dbReference>
<evidence type="ECO:0000313" key="4">
    <source>
        <dbReference type="Proteomes" id="UP001498771"/>
    </source>
</evidence>
<dbReference type="GeneID" id="90035858"/>
<feature type="region of interest" description="Disordered" evidence="1">
    <location>
        <begin position="1"/>
        <end position="20"/>
    </location>
</feature>
<dbReference type="PANTHER" id="PTHR47349:SF1">
    <property type="entry name" value="AER328WP"/>
    <property type="match status" value="1"/>
</dbReference>
<dbReference type="InterPro" id="IPR058933">
    <property type="entry name" value="YMC020W-like_ab_hydrolase"/>
</dbReference>
<reference evidence="3 4" key="1">
    <citation type="submission" date="2024-03" db="EMBL/GenBank/DDBJ databases">
        <title>Genome-scale model development and genomic sequencing of the oleaginous clade Lipomyces.</title>
        <authorList>
            <consortium name="Lawrence Berkeley National Laboratory"/>
            <person name="Czajka J.J."/>
            <person name="Han Y."/>
            <person name="Kim J."/>
            <person name="Mondo S.J."/>
            <person name="Hofstad B.A."/>
            <person name="Robles A."/>
            <person name="Haridas S."/>
            <person name="Riley R."/>
            <person name="LaButti K."/>
            <person name="Pangilinan J."/>
            <person name="Andreopoulos W."/>
            <person name="Lipzen A."/>
            <person name="Yan J."/>
            <person name="Wang M."/>
            <person name="Ng V."/>
            <person name="Grigoriev I.V."/>
            <person name="Spatafora J.W."/>
            <person name="Magnuson J.K."/>
            <person name="Baker S.E."/>
            <person name="Pomraning K.R."/>
        </authorList>
    </citation>
    <scope>NUCLEOTIDE SEQUENCE [LARGE SCALE GENOMIC DNA]</scope>
    <source>
        <strain evidence="3 4">Phaff 52-87</strain>
    </source>
</reference>
<feature type="domain" description="YMC020W-like alpha/beta hydrolase" evidence="2">
    <location>
        <begin position="44"/>
        <end position="394"/>
    </location>
</feature>
<dbReference type="Pfam" id="PF26147">
    <property type="entry name" value="AB_HYDROLASE_YMC0-YMC35"/>
    <property type="match status" value="1"/>
</dbReference>